<sequence length="92" mass="10399">MHDNNNSEKENVCVHIVIACCKHSFKSTNPLGVRCLKGLGSNLVKEEKSITAILRDIVTRLVNILKGTIKPKVDKHPQDWQHANDSRTQVRE</sequence>
<evidence type="ECO:0000256" key="1">
    <source>
        <dbReference type="SAM" id="MobiDB-lite"/>
    </source>
</evidence>
<feature type="region of interest" description="Disordered" evidence="1">
    <location>
        <begin position="73"/>
        <end position="92"/>
    </location>
</feature>
<keyword evidence="3" id="KW-1185">Reference proteome</keyword>
<proteinExistence type="predicted"/>
<reference evidence="2" key="1">
    <citation type="journal article" date="2019" name="bioRxiv">
        <title>The Genome of the Zebra Mussel, Dreissena polymorpha: A Resource for Invasive Species Research.</title>
        <authorList>
            <person name="McCartney M.A."/>
            <person name="Auch B."/>
            <person name="Kono T."/>
            <person name="Mallez S."/>
            <person name="Zhang Y."/>
            <person name="Obille A."/>
            <person name="Becker A."/>
            <person name="Abrahante J.E."/>
            <person name="Garbe J."/>
            <person name="Badalamenti J.P."/>
            <person name="Herman A."/>
            <person name="Mangelson H."/>
            <person name="Liachko I."/>
            <person name="Sullivan S."/>
            <person name="Sone E.D."/>
            <person name="Koren S."/>
            <person name="Silverstein K.A.T."/>
            <person name="Beckman K.B."/>
            <person name="Gohl D.M."/>
        </authorList>
    </citation>
    <scope>NUCLEOTIDE SEQUENCE</scope>
    <source>
        <strain evidence="2">Duluth1</strain>
        <tissue evidence="2">Whole animal</tissue>
    </source>
</reference>
<dbReference type="EMBL" id="JAIWYP010000012">
    <property type="protein sequence ID" value="KAH3730415.1"/>
    <property type="molecule type" value="Genomic_DNA"/>
</dbReference>
<evidence type="ECO:0000313" key="2">
    <source>
        <dbReference type="EMBL" id="KAH3730415.1"/>
    </source>
</evidence>
<dbReference type="Proteomes" id="UP000828390">
    <property type="component" value="Unassembled WGS sequence"/>
</dbReference>
<evidence type="ECO:0000313" key="3">
    <source>
        <dbReference type="Proteomes" id="UP000828390"/>
    </source>
</evidence>
<reference evidence="2" key="2">
    <citation type="submission" date="2020-11" db="EMBL/GenBank/DDBJ databases">
        <authorList>
            <person name="McCartney M.A."/>
            <person name="Auch B."/>
            <person name="Kono T."/>
            <person name="Mallez S."/>
            <person name="Becker A."/>
            <person name="Gohl D.M."/>
            <person name="Silverstein K.A.T."/>
            <person name="Koren S."/>
            <person name="Bechman K.B."/>
            <person name="Herman A."/>
            <person name="Abrahante J.E."/>
            <person name="Garbe J."/>
        </authorList>
    </citation>
    <scope>NUCLEOTIDE SEQUENCE</scope>
    <source>
        <strain evidence="2">Duluth1</strain>
        <tissue evidence="2">Whole animal</tissue>
    </source>
</reference>
<name>A0A9D4CUF2_DREPO</name>
<accession>A0A9D4CUF2</accession>
<comment type="caution">
    <text evidence="2">The sequence shown here is derived from an EMBL/GenBank/DDBJ whole genome shotgun (WGS) entry which is preliminary data.</text>
</comment>
<dbReference type="AlphaFoldDB" id="A0A9D4CUF2"/>
<gene>
    <name evidence="2" type="ORF">DPMN_056401</name>
</gene>
<organism evidence="2 3">
    <name type="scientific">Dreissena polymorpha</name>
    <name type="common">Zebra mussel</name>
    <name type="synonym">Mytilus polymorpha</name>
    <dbReference type="NCBI Taxonomy" id="45954"/>
    <lineage>
        <taxon>Eukaryota</taxon>
        <taxon>Metazoa</taxon>
        <taxon>Spiralia</taxon>
        <taxon>Lophotrochozoa</taxon>
        <taxon>Mollusca</taxon>
        <taxon>Bivalvia</taxon>
        <taxon>Autobranchia</taxon>
        <taxon>Heteroconchia</taxon>
        <taxon>Euheterodonta</taxon>
        <taxon>Imparidentia</taxon>
        <taxon>Neoheterodontei</taxon>
        <taxon>Myida</taxon>
        <taxon>Dreissenoidea</taxon>
        <taxon>Dreissenidae</taxon>
        <taxon>Dreissena</taxon>
    </lineage>
</organism>
<protein>
    <submittedName>
        <fullName evidence="2">Uncharacterized protein</fullName>
    </submittedName>
</protein>